<dbReference type="SUPFAM" id="SSF88713">
    <property type="entry name" value="Glycoside hydrolase/deacetylase"/>
    <property type="match status" value="1"/>
</dbReference>
<comment type="similarity">
    <text evidence="2">Belongs to the glycosyl hydrolase 38 family.</text>
</comment>
<protein>
    <submittedName>
        <fullName evidence="9">Predicted protein</fullName>
    </submittedName>
</protein>
<comment type="cofactor">
    <cofactor evidence="1">
        <name>Zn(2+)</name>
        <dbReference type="ChEBI" id="CHEBI:29105"/>
    </cofactor>
</comment>
<dbReference type="GO" id="GO:0030246">
    <property type="term" value="F:carbohydrate binding"/>
    <property type="evidence" value="ECO:0007669"/>
    <property type="project" value="InterPro"/>
</dbReference>
<dbReference type="GO" id="GO:0006013">
    <property type="term" value="P:mannose metabolic process"/>
    <property type="evidence" value="ECO:0007669"/>
    <property type="project" value="InterPro"/>
</dbReference>
<dbReference type="InterPro" id="IPR037094">
    <property type="entry name" value="Glyco_hydro_38_cen_sf"/>
</dbReference>
<reference evidence="9 10" key="1">
    <citation type="journal article" date="2010" name="Cell">
        <title>The genome of Naegleria gruberi illuminates early eukaryotic versatility.</title>
        <authorList>
            <person name="Fritz-Laylin L.K."/>
            <person name="Prochnik S.E."/>
            <person name="Ginger M.L."/>
            <person name="Dacks J.B."/>
            <person name="Carpenter M.L."/>
            <person name="Field M.C."/>
            <person name="Kuo A."/>
            <person name="Paredez A."/>
            <person name="Chapman J."/>
            <person name="Pham J."/>
            <person name="Shu S."/>
            <person name="Neupane R."/>
            <person name="Cipriano M."/>
            <person name="Mancuso J."/>
            <person name="Tu H."/>
            <person name="Salamov A."/>
            <person name="Lindquist E."/>
            <person name="Shapiro H."/>
            <person name="Lucas S."/>
            <person name="Grigoriev I.V."/>
            <person name="Cande W.Z."/>
            <person name="Fulton C."/>
            <person name="Rokhsar D.S."/>
            <person name="Dawson S.C."/>
        </authorList>
    </citation>
    <scope>NUCLEOTIDE SEQUENCE [LARGE SCALE GENOMIC DNA]</scope>
    <source>
        <strain evidence="9 10">NEG-M</strain>
    </source>
</reference>
<dbReference type="SUPFAM" id="SSF74650">
    <property type="entry name" value="Galactose mutarotase-like"/>
    <property type="match status" value="1"/>
</dbReference>
<dbReference type="InterPro" id="IPR050843">
    <property type="entry name" value="Glycosyl_Hydrlase_38"/>
</dbReference>
<evidence type="ECO:0000256" key="3">
    <source>
        <dbReference type="ARBA" id="ARBA00022723"/>
    </source>
</evidence>
<feature type="domain" description="Glycoside hydrolase family 38 central" evidence="8">
    <location>
        <begin position="319"/>
        <end position="404"/>
    </location>
</feature>
<keyword evidence="5" id="KW-0862">Zinc</keyword>
<evidence type="ECO:0000256" key="4">
    <source>
        <dbReference type="ARBA" id="ARBA00022801"/>
    </source>
</evidence>
<keyword evidence="3" id="KW-0479">Metal-binding</keyword>
<dbReference type="InParanoid" id="D2VI94"/>
<dbReference type="Pfam" id="PF09261">
    <property type="entry name" value="Alpha-mann_mid"/>
    <property type="match status" value="1"/>
</dbReference>
<proteinExistence type="inferred from homology"/>
<dbReference type="Gene3D" id="2.70.98.30">
    <property type="entry name" value="Golgi alpha-mannosidase II, domain 4"/>
    <property type="match status" value="1"/>
</dbReference>
<dbReference type="InterPro" id="IPR011682">
    <property type="entry name" value="Glyco_hydro_38_C"/>
</dbReference>
<dbReference type="Pfam" id="PF07748">
    <property type="entry name" value="Glyco_hydro_38C"/>
    <property type="match status" value="1"/>
</dbReference>
<evidence type="ECO:0000313" key="10">
    <source>
        <dbReference type="Proteomes" id="UP000006671"/>
    </source>
</evidence>
<dbReference type="OMA" id="LWMILGS"/>
<dbReference type="Gene3D" id="1.20.1270.50">
    <property type="entry name" value="Glycoside hydrolase family 38, central domain"/>
    <property type="match status" value="1"/>
</dbReference>
<dbReference type="InterPro" id="IPR011013">
    <property type="entry name" value="Gal_mutarotase_sf_dom"/>
</dbReference>
<keyword evidence="4" id="KW-0378">Hydrolase</keyword>
<evidence type="ECO:0000256" key="5">
    <source>
        <dbReference type="ARBA" id="ARBA00022833"/>
    </source>
</evidence>
<dbReference type="OrthoDB" id="2016903at2759"/>
<keyword evidence="10" id="KW-1185">Reference proteome</keyword>
<dbReference type="Gene3D" id="3.20.110.10">
    <property type="entry name" value="Glycoside hydrolase 38, N terminal domain"/>
    <property type="match status" value="1"/>
</dbReference>
<dbReference type="PANTHER" id="PTHR11607">
    <property type="entry name" value="ALPHA-MANNOSIDASE"/>
    <property type="match status" value="1"/>
</dbReference>
<keyword evidence="6" id="KW-1015">Disulfide bond</keyword>
<dbReference type="InterPro" id="IPR000602">
    <property type="entry name" value="Glyco_hydro_38_N"/>
</dbReference>
<accession>D2VI94</accession>
<dbReference type="VEuPathDB" id="AmoebaDB:NAEGRDRAFT_49772"/>
<dbReference type="SMART" id="SM00872">
    <property type="entry name" value="Alpha-mann_mid"/>
    <property type="match status" value="1"/>
</dbReference>
<dbReference type="GO" id="GO:0046872">
    <property type="term" value="F:metal ion binding"/>
    <property type="evidence" value="ECO:0007669"/>
    <property type="project" value="UniProtKB-KW"/>
</dbReference>
<dbReference type="GeneID" id="8853792"/>
<sequence length="811" mass="92371">MGNHQKASGDIYFKTVHIIPHSHWDVGWLKTKKDYYEQEVRNIIGSVIKALTEKPDRKFIFVEMSFISYWWEDSSVSKEEKNLFMKFLNEKRIEFALAAMTMSDEAANTYSSVIHTLTRGHQYVIDTFNTKDRDFIPTSSFRIDPFGSTTTMTRIYRESGLSDTVIMRIPQGKQTEMRDNKQMSFYWNLADGSSVYSNIMDYQYCVRALFFDGESSISYGSDEIVADEMHREILKYSLGFNQSDIMLPGGCDFSFQNAPERFAKIEKGMKYINDHPEIYPYKVKFSLLSEYMQASRPKKSGDVYSYNADFMPYADGPNAFWTGYYTSYPILKQAIRTAESFFRAAKALFAISTPYVKDDQRKGFIEQGFKQLDQLAVSMADVTHHDAVTGTSKLEVTKDYIDSLSDGVKEAKQALTQSLTALITSKLSQSDIVLEDYLNKLVSNSFSFTELMQKFSSLISQRKYSYSIPIVLFNSLSWDIENHVETIGPDEAAPFSSIIKQICFFSMEGTRLKSQYSKSVLAPDEYDLHFVVPKIPALGYTTVLIKPCDTMEQGSINEEIINIEDKPYTISNSKTSVTFCKKNNMVSLCSIEKEGNKYEISQKLMTYTGISGYTFGVNQQKSGAYIFAPKSQEPTLITPTSSSLLISNSISNNIFTQVEQTVEKYVKQIVRLYQPEIAQKQGYDLEYIYYFDDIPGDDEIITKFDASAFISSKGVFYCDKNGLETVKSNTKSKVEATYLPIVFNCFIRDEEKKTQLTLFVSETHGAASMKNGELEIMLHRRTLSDDGRGVDQPVNDESNIAINIKKEPISI</sequence>
<dbReference type="Pfam" id="PF01074">
    <property type="entry name" value="Glyco_hydro_38N"/>
    <property type="match status" value="1"/>
</dbReference>
<dbReference type="EMBL" id="GG738873">
    <property type="protein sequence ID" value="EFC43471.1"/>
    <property type="molecule type" value="Genomic_DNA"/>
</dbReference>
<dbReference type="Proteomes" id="UP000006671">
    <property type="component" value="Unassembled WGS sequence"/>
</dbReference>
<organism evidence="10">
    <name type="scientific">Naegleria gruberi</name>
    <name type="common">Amoeba</name>
    <dbReference type="NCBI Taxonomy" id="5762"/>
    <lineage>
        <taxon>Eukaryota</taxon>
        <taxon>Discoba</taxon>
        <taxon>Heterolobosea</taxon>
        <taxon>Tetramitia</taxon>
        <taxon>Eutetramitia</taxon>
        <taxon>Vahlkampfiidae</taxon>
        <taxon>Naegleria</taxon>
    </lineage>
</organism>
<dbReference type="InterPro" id="IPR028995">
    <property type="entry name" value="Glyco_hydro_57/38_cen_sf"/>
</dbReference>
<dbReference type="InterPro" id="IPR015341">
    <property type="entry name" value="Glyco_hydro_38_cen"/>
</dbReference>
<evidence type="ECO:0000259" key="8">
    <source>
        <dbReference type="SMART" id="SM00872"/>
    </source>
</evidence>
<dbReference type="RefSeq" id="XP_002676215.1">
    <property type="nucleotide sequence ID" value="XM_002676169.1"/>
</dbReference>
<evidence type="ECO:0000256" key="2">
    <source>
        <dbReference type="ARBA" id="ARBA00009792"/>
    </source>
</evidence>
<dbReference type="InterPro" id="IPR027291">
    <property type="entry name" value="Glyco_hydro_38_N_sf"/>
</dbReference>
<evidence type="ECO:0000256" key="6">
    <source>
        <dbReference type="ARBA" id="ARBA00023157"/>
    </source>
</evidence>
<dbReference type="PANTHER" id="PTHR11607:SF3">
    <property type="entry name" value="LYSOSOMAL ALPHA-MANNOSIDASE"/>
    <property type="match status" value="1"/>
</dbReference>
<dbReference type="eggNOG" id="KOG1959">
    <property type="taxonomic scope" value="Eukaryota"/>
</dbReference>
<dbReference type="SUPFAM" id="SSF88688">
    <property type="entry name" value="Families 57/38 glycoside transferase middle domain"/>
    <property type="match status" value="1"/>
</dbReference>
<dbReference type="GO" id="GO:0004559">
    <property type="term" value="F:alpha-mannosidase activity"/>
    <property type="evidence" value="ECO:0007669"/>
    <property type="project" value="InterPro"/>
</dbReference>
<dbReference type="AlphaFoldDB" id="D2VI94"/>
<dbReference type="CDD" id="cd00451">
    <property type="entry name" value="GH38N_AMII_euk"/>
    <property type="match status" value="1"/>
</dbReference>
<evidence type="ECO:0000256" key="1">
    <source>
        <dbReference type="ARBA" id="ARBA00001947"/>
    </source>
</evidence>
<dbReference type="InterPro" id="IPR011330">
    <property type="entry name" value="Glyco_hydro/deAcase_b/a-brl"/>
</dbReference>
<gene>
    <name evidence="9" type="ORF">NAEGRDRAFT_49772</name>
</gene>
<evidence type="ECO:0000313" key="9">
    <source>
        <dbReference type="EMBL" id="EFC43471.1"/>
    </source>
</evidence>
<evidence type="ECO:0000256" key="7">
    <source>
        <dbReference type="ARBA" id="ARBA00023295"/>
    </source>
</evidence>
<name>D2VI94_NAEGR</name>
<dbReference type="KEGG" id="ngr:NAEGRDRAFT_49772"/>
<keyword evidence="7" id="KW-0326">Glycosidase</keyword>
<dbReference type="STRING" id="5762.D2VI94"/>